<dbReference type="AlphaFoldDB" id="A0A4V6JLX5"/>
<name>A0A4V6JLX5_9ENTR</name>
<protein>
    <submittedName>
        <fullName evidence="1">2-hydroxy-3-oxopropionate reductase</fullName>
        <ecNumber evidence="1">1.1.1.60</ecNumber>
    </submittedName>
</protein>
<dbReference type="GO" id="GO:0008679">
    <property type="term" value="F:2-hydroxy-3-oxopropionate reductase activity"/>
    <property type="evidence" value="ECO:0007669"/>
    <property type="project" value="UniProtKB-EC"/>
</dbReference>
<reference evidence="1 2" key="1">
    <citation type="submission" date="2019-05" db="EMBL/GenBank/DDBJ databases">
        <authorList>
            <consortium name="Pathogen Informatics"/>
        </authorList>
    </citation>
    <scope>NUCLEOTIDE SEQUENCE [LARGE SCALE GENOMIC DNA]</scope>
    <source>
        <strain evidence="1 2">NCTC13032</strain>
    </source>
</reference>
<evidence type="ECO:0000313" key="2">
    <source>
        <dbReference type="Proteomes" id="UP000310719"/>
    </source>
</evidence>
<keyword evidence="1" id="KW-0560">Oxidoreductase</keyword>
<dbReference type="EC" id="1.1.1.60" evidence="1"/>
<proteinExistence type="predicted"/>
<sequence>MMQALRADGLGTADHSAIACYYEKLAKVEVSR</sequence>
<accession>A0A4V6JLX5</accession>
<gene>
    <name evidence="1" type="primary">garR_2</name>
    <name evidence="1" type="ORF">NCTC13032_06507</name>
</gene>
<dbReference type="Proteomes" id="UP000310719">
    <property type="component" value="Chromosome"/>
</dbReference>
<dbReference type="EMBL" id="LR590464">
    <property type="protein sequence ID" value="VTP80213.1"/>
    <property type="molecule type" value="Genomic_DNA"/>
</dbReference>
<organism evidence="1 2">
    <name type="scientific">Leclercia adecarboxylata</name>
    <dbReference type="NCBI Taxonomy" id="83655"/>
    <lineage>
        <taxon>Bacteria</taxon>
        <taxon>Pseudomonadati</taxon>
        <taxon>Pseudomonadota</taxon>
        <taxon>Gammaproteobacteria</taxon>
        <taxon>Enterobacterales</taxon>
        <taxon>Enterobacteriaceae</taxon>
        <taxon>Leclercia</taxon>
    </lineage>
</organism>
<evidence type="ECO:0000313" key="1">
    <source>
        <dbReference type="EMBL" id="VTP80213.1"/>
    </source>
</evidence>